<keyword evidence="4" id="KW-1185">Reference proteome</keyword>
<evidence type="ECO:0000313" key="4">
    <source>
        <dbReference type="Proteomes" id="UP001497382"/>
    </source>
</evidence>
<feature type="transmembrane region" description="Helical" evidence="2">
    <location>
        <begin position="69"/>
        <end position="87"/>
    </location>
</feature>
<dbReference type="PROSITE" id="PS50244">
    <property type="entry name" value="S5A_REDUCTASE"/>
    <property type="match status" value="1"/>
</dbReference>
<evidence type="ECO:0000256" key="2">
    <source>
        <dbReference type="SAM" id="Phobius"/>
    </source>
</evidence>
<dbReference type="Pfam" id="PF06966">
    <property type="entry name" value="DUF1295"/>
    <property type="match status" value="2"/>
</dbReference>
<feature type="transmembrane region" description="Helical" evidence="2">
    <location>
        <begin position="289"/>
        <end position="307"/>
    </location>
</feature>
<gene>
    <name evidence="3" type="ORF">LARSCL_LOCUS10436</name>
</gene>
<feature type="transmembrane region" description="Helical" evidence="2">
    <location>
        <begin position="313"/>
        <end position="334"/>
    </location>
</feature>
<keyword evidence="2" id="KW-0472">Membrane</keyword>
<evidence type="ECO:0008006" key="5">
    <source>
        <dbReference type="Google" id="ProtNLM"/>
    </source>
</evidence>
<dbReference type="GO" id="GO:0016020">
    <property type="term" value="C:membrane"/>
    <property type="evidence" value="ECO:0007669"/>
    <property type="project" value="TreeGrafter"/>
</dbReference>
<dbReference type="Proteomes" id="UP001497382">
    <property type="component" value="Unassembled WGS sequence"/>
</dbReference>
<dbReference type="PANTHER" id="PTHR32251">
    <property type="entry name" value="3-OXO-5-ALPHA-STEROID 4-DEHYDROGENASE"/>
    <property type="match status" value="1"/>
</dbReference>
<keyword evidence="2" id="KW-0812">Transmembrane</keyword>
<reference evidence="3 4" key="1">
    <citation type="submission" date="2024-04" db="EMBL/GenBank/DDBJ databases">
        <authorList>
            <person name="Rising A."/>
            <person name="Reimegard J."/>
            <person name="Sonavane S."/>
            <person name="Akerstrom W."/>
            <person name="Nylinder S."/>
            <person name="Hedman E."/>
            <person name="Kallberg Y."/>
        </authorList>
    </citation>
    <scope>NUCLEOTIDE SEQUENCE [LARGE SCALE GENOMIC DNA]</scope>
</reference>
<sequence length="423" mass="47631">MAVIVFDEDHLLISAIITLAMQLIFFIIAATFQFDKVTDFAGGVNFIIIAILTLLLSETYELRQIMMTTFVCLWGIRLSGFLFYRILQIGRDKRFDDRRSNVIRFAVFWTFQNSESAIAALRAYRLMKDRRDGKEPITSSALNKMMKKFEDTGSLASRPRSGCPDSGVDGAIHVGGFCTWGVQCSRSFEADRSVIRKCLESTANNPKTAIWVFTVSLPVIFVNSPRKVSPDVNPPPMTALDIAGTAMFAVGFLCEAISDIQKYKFKGNSTTKDRWCDAGLWKYSRHPNYFGEILLWWGIFVIAANALRGPEWVAVLSPIFTSAILLFLSGLPLLERSADERYRTIEEYRDYKMNTSPLIPLPTGVYADVPKIFKVLLFCEYPLYNYLDPSKAAPLPPDAPIPEDEALQSSDANLNQKSYNACE</sequence>
<dbReference type="InterPro" id="IPR010721">
    <property type="entry name" value="UstE-like"/>
</dbReference>
<protein>
    <recommendedName>
        <fullName evidence="5">Steroid 5-alpha reductase C-terminal domain-containing protein</fullName>
    </recommendedName>
</protein>
<feature type="transmembrane region" description="Helical" evidence="2">
    <location>
        <begin position="12"/>
        <end position="34"/>
    </location>
</feature>
<organism evidence="3 4">
    <name type="scientific">Larinioides sclopetarius</name>
    <dbReference type="NCBI Taxonomy" id="280406"/>
    <lineage>
        <taxon>Eukaryota</taxon>
        <taxon>Metazoa</taxon>
        <taxon>Ecdysozoa</taxon>
        <taxon>Arthropoda</taxon>
        <taxon>Chelicerata</taxon>
        <taxon>Arachnida</taxon>
        <taxon>Araneae</taxon>
        <taxon>Araneomorphae</taxon>
        <taxon>Entelegynae</taxon>
        <taxon>Araneoidea</taxon>
        <taxon>Araneidae</taxon>
        <taxon>Larinioides</taxon>
    </lineage>
</organism>
<feature type="compositionally biased region" description="Polar residues" evidence="1">
    <location>
        <begin position="407"/>
        <end position="423"/>
    </location>
</feature>
<dbReference type="PANTHER" id="PTHR32251:SF15">
    <property type="entry name" value="3-OXO-5-ALPHA-STEROID 4-DEHYDROGENASE (DUF1295)"/>
    <property type="match status" value="1"/>
</dbReference>
<feature type="transmembrane region" description="Helical" evidence="2">
    <location>
        <begin position="40"/>
        <end position="57"/>
    </location>
</feature>
<dbReference type="AlphaFoldDB" id="A0AAV2A7H6"/>
<evidence type="ECO:0000256" key="1">
    <source>
        <dbReference type="SAM" id="MobiDB-lite"/>
    </source>
</evidence>
<evidence type="ECO:0000313" key="3">
    <source>
        <dbReference type="EMBL" id="CAL1279546.1"/>
    </source>
</evidence>
<dbReference type="Gene3D" id="1.20.120.1630">
    <property type="match status" value="1"/>
</dbReference>
<comment type="caution">
    <text evidence="3">The sequence shown here is derived from an EMBL/GenBank/DDBJ whole genome shotgun (WGS) entry which is preliminary data.</text>
</comment>
<feature type="region of interest" description="Disordered" evidence="1">
    <location>
        <begin position="397"/>
        <end position="423"/>
    </location>
</feature>
<accession>A0AAV2A7H6</accession>
<keyword evidence="2" id="KW-1133">Transmembrane helix</keyword>
<dbReference type="EMBL" id="CAXIEN010000123">
    <property type="protein sequence ID" value="CAL1279546.1"/>
    <property type="molecule type" value="Genomic_DNA"/>
</dbReference>
<proteinExistence type="predicted"/>
<name>A0AAV2A7H6_9ARAC</name>